<accession>A0A4D6HCP0</accession>
<keyword evidence="4" id="KW-1185">Reference proteome</keyword>
<dbReference type="PANTHER" id="PTHR12526">
    <property type="entry name" value="GLYCOSYLTRANSFERASE"/>
    <property type="match status" value="1"/>
</dbReference>
<dbReference type="RefSeq" id="WP_049994637.1">
    <property type="nucleotide sequence ID" value="NZ_CP031310.1"/>
</dbReference>
<gene>
    <name evidence="3" type="ORF">DV733_11100</name>
</gene>
<dbReference type="KEGG" id="hsn:DV733_11100"/>
<feature type="domain" description="Glycosyltransferase subfamily 4-like N-terminal" evidence="2">
    <location>
        <begin position="23"/>
        <end position="167"/>
    </location>
</feature>
<reference evidence="3 4" key="1">
    <citation type="journal article" date="2019" name="Nat. Commun.">
        <title>A new type of DNA phosphorothioation-based antiviral system in archaea.</title>
        <authorList>
            <person name="Xiong L."/>
            <person name="Liu S."/>
            <person name="Chen S."/>
            <person name="Xiao Y."/>
            <person name="Zhu B."/>
            <person name="Gao Y."/>
            <person name="Zhang Y."/>
            <person name="Chen B."/>
            <person name="Luo J."/>
            <person name="Deng Z."/>
            <person name="Chen X."/>
            <person name="Wang L."/>
            <person name="Chen S."/>
        </authorList>
    </citation>
    <scope>NUCLEOTIDE SEQUENCE [LARGE SCALE GENOMIC DNA]</scope>
    <source>
        <strain evidence="3 4">CBA1105</strain>
    </source>
</reference>
<dbReference type="PANTHER" id="PTHR12526:SF595">
    <property type="entry name" value="BLL5217 PROTEIN"/>
    <property type="match status" value="1"/>
</dbReference>
<name>A0A4D6HCP0_9EURY</name>
<evidence type="ECO:0000259" key="1">
    <source>
        <dbReference type="Pfam" id="PF00534"/>
    </source>
</evidence>
<sequence>MIDKDTSIAVVSTTCLQVPPEGYGGLELMVYNLAHELGQRDYDVTVIAPQGTDIEGVETIETTQPSDSKQCFQKEPTAYEMYADQLSNFDVVVDHSWQKHSYQRKREHPEEMANTTILGVWHGMPRFDLKPVEQPNYVSVSQAAAEAWQRTLGFEVRHVSNGIDVDRYPLQTDKGDYLMTLNRIMPEKGIIECIDIAEHLEVPIKIVGEDLFVDDVGYVTQVMARCGQSPYAEYVGRVDTEEKIDLLQHARGLLLMPQSPYKEVFGLAAVEAMACGTPVVATNNCGLGEVVSTVQGKGAYDNLDVLIADLERVATDGRRFPDPETLREGVIEHFSKAAMTDRYLERIEQAIETGW</sequence>
<dbReference type="OrthoDB" id="132546at2157"/>
<dbReference type="Proteomes" id="UP000296706">
    <property type="component" value="Chromosome"/>
</dbReference>
<dbReference type="Pfam" id="PF13439">
    <property type="entry name" value="Glyco_transf_4"/>
    <property type="match status" value="1"/>
</dbReference>
<dbReference type="EMBL" id="CP031310">
    <property type="protein sequence ID" value="QCC51749.1"/>
    <property type="molecule type" value="Genomic_DNA"/>
</dbReference>
<protein>
    <submittedName>
        <fullName evidence="3">Glycosyltransferase</fullName>
    </submittedName>
</protein>
<keyword evidence="3" id="KW-0808">Transferase</keyword>
<dbReference type="Gene3D" id="3.40.50.2000">
    <property type="entry name" value="Glycogen Phosphorylase B"/>
    <property type="match status" value="2"/>
</dbReference>
<dbReference type="GeneID" id="39848418"/>
<proteinExistence type="predicted"/>
<evidence type="ECO:0000313" key="4">
    <source>
        <dbReference type="Proteomes" id="UP000296706"/>
    </source>
</evidence>
<evidence type="ECO:0000313" key="3">
    <source>
        <dbReference type="EMBL" id="QCC51749.1"/>
    </source>
</evidence>
<feature type="domain" description="Glycosyl transferase family 1" evidence="1">
    <location>
        <begin position="173"/>
        <end position="292"/>
    </location>
</feature>
<evidence type="ECO:0000259" key="2">
    <source>
        <dbReference type="Pfam" id="PF13439"/>
    </source>
</evidence>
<dbReference type="Pfam" id="PF00534">
    <property type="entry name" value="Glycos_transf_1"/>
    <property type="match status" value="1"/>
</dbReference>
<dbReference type="GO" id="GO:0016757">
    <property type="term" value="F:glycosyltransferase activity"/>
    <property type="evidence" value="ECO:0007669"/>
    <property type="project" value="InterPro"/>
</dbReference>
<dbReference type="SUPFAM" id="SSF53756">
    <property type="entry name" value="UDP-Glycosyltransferase/glycogen phosphorylase"/>
    <property type="match status" value="1"/>
</dbReference>
<dbReference type="AlphaFoldDB" id="A0A4D6HCP0"/>
<dbReference type="InterPro" id="IPR028098">
    <property type="entry name" value="Glyco_trans_4-like_N"/>
</dbReference>
<dbReference type="InterPro" id="IPR001296">
    <property type="entry name" value="Glyco_trans_1"/>
</dbReference>
<organism evidence="3 4">
    <name type="scientific">Halapricum salinum</name>
    <dbReference type="NCBI Taxonomy" id="1457250"/>
    <lineage>
        <taxon>Archaea</taxon>
        <taxon>Methanobacteriati</taxon>
        <taxon>Methanobacteriota</taxon>
        <taxon>Stenosarchaea group</taxon>
        <taxon>Halobacteria</taxon>
        <taxon>Halobacteriales</taxon>
        <taxon>Haloarculaceae</taxon>
        <taxon>Halapricum</taxon>
    </lineage>
</organism>
<dbReference type="STRING" id="1457250.GCA_000755225_00671"/>